<keyword evidence="3 11" id="KW-1134">Transmembrane beta strand</keyword>
<sequence length="757" mass="81855">MSAGQQVASPDGSSADTASARQQPVSASAIADIVVTAQKRAERINDVPLSITANSAPELKAAGVSSPDDLGKLVPGFVYAKSAYGVPVYTLRGIGFYDYGLAALPAVTVYVDEVPLPYGQLTAFSLLDVQRVETLKGPQGTLYGVGSTAGAINIIAASPTPSLAAGLDLTYARFNQVTVDGFISGPLTSTLQGRFAFHTENGGAWQRSYTRKDRLGDKRITSGRLLLDWAPTSAFSARLNVNAGIDRSDTQALQYEGPTTLPSTNATLLRLNPSLYNYPRAPENNRAADWDVNYPFRSDNHNFQAALTANYDINADLTLKSITSFNRFTTTSSVDGDGTNQQDATILVDGKIRVFFQELRLSGTYDNGLRWIIGANFQDDKVDQRQDGFLTRSTQGLPVPGATHNASFSFQNAQSKAVYANVEFSVVDGLTAQGGVRYTKSDRDLKGCSTAQDQNTANFFGPRVGAVIPVGGCYTRRPDGTVGFYTTSLNQDNVSWRAGLDWKVNRDVMLYANVSHGYKQGGFPIVGASSYLSLQPAVQEDVLAYETGAKLTLLDGAVQFNTAAFYNDYTNKQVRGRVIDPATNAQASALVNVPKSKIYGGELQLTLRPVQQLTLNADATYIKTKITSSFLNFDFIAQRVQMKGQVLPFSPKLTFNVRADYQPPINSDWNAVFGVAVKHQSSSFGGLGELAVARNKAFTTLDLRAGVKSADDRWNISVFGRNVTNTYYWTAPALIIDTLGRYAGAPATYGVTVSFRY</sequence>
<dbReference type="EMBL" id="JACIJP010000001">
    <property type="protein sequence ID" value="MBB6122957.1"/>
    <property type="molecule type" value="Genomic_DNA"/>
</dbReference>
<evidence type="ECO:0000259" key="15">
    <source>
        <dbReference type="Pfam" id="PF07715"/>
    </source>
</evidence>
<evidence type="ECO:0000256" key="12">
    <source>
        <dbReference type="RuleBase" id="RU003357"/>
    </source>
</evidence>
<reference evidence="16 17" key="1">
    <citation type="submission" date="2020-08" db="EMBL/GenBank/DDBJ databases">
        <title>Genomic Encyclopedia of Type Strains, Phase IV (KMG-IV): sequencing the most valuable type-strain genomes for metagenomic binning, comparative biology and taxonomic classification.</title>
        <authorList>
            <person name="Goeker M."/>
        </authorList>
    </citation>
    <scope>NUCLEOTIDE SEQUENCE [LARGE SCALE GENOMIC DNA]</scope>
    <source>
        <strain evidence="16 17">DSM 102255</strain>
    </source>
</reference>
<comment type="similarity">
    <text evidence="11 12">Belongs to the TonB-dependent receptor family.</text>
</comment>
<keyword evidence="9 11" id="KW-0472">Membrane</keyword>
<evidence type="ECO:0000313" key="17">
    <source>
        <dbReference type="Proteomes" id="UP000552700"/>
    </source>
</evidence>
<keyword evidence="8 12" id="KW-0798">TonB box</keyword>
<proteinExistence type="inferred from homology"/>
<evidence type="ECO:0000256" key="4">
    <source>
        <dbReference type="ARBA" id="ARBA00022496"/>
    </source>
</evidence>
<keyword evidence="10 11" id="KW-0998">Cell outer membrane</keyword>
<dbReference type="RefSeq" id="WP_184077481.1">
    <property type="nucleotide sequence ID" value="NZ_JACIJP010000001.1"/>
</dbReference>
<dbReference type="GO" id="GO:0009279">
    <property type="term" value="C:cell outer membrane"/>
    <property type="evidence" value="ECO:0007669"/>
    <property type="project" value="UniProtKB-SubCell"/>
</dbReference>
<dbReference type="SUPFAM" id="SSF56935">
    <property type="entry name" value="Porins"/>
    <property type="match status" value="1"/>
</dbReference>
<evidence type="ECO:0000256" key="3">
    <source>
        <dbReference type="ARBA" id="ARBA00022452"/>
    </source>
</evidence>
<gene>
    <name evidence="16" type="ORF">FHS92_000664</name>
</gene>
<dbReference type="Pfam" id="PF07715">
    <property type="entry name" value="Plug"/>
    <property type="match status" value="1"/>
</dbReference>
<dbReference type="Proteomes" id="UP000552700">
    <property type="component" value="Unassembled WGS sequence"/>
</dbReference>
<dbReference type="AlphaFoldDB" id="A0A841IWE4"/>
<feature type="domain" description="TonB-dependent receptor-like beta-barrel" evidence="14">
    <location>
        <begin position="254"/>
        <end position="723"/>
    </location>
</feature>
<feature type="region of interest" description="Disordered" evidence="13">
    <location>
        <begin position="1"/>
        <end position="26"/>
    </location>
</feature>
<evidence type="ECO:0000256" key="6">
    <source>
        <dbReference type="ARBA" id="ARBA00023004"/>
    </source>
</evidence>
<keyword evidence="4" id="KW-0410">Iron transport</keyword>
<evidence type="ECO:0000256" key="5">
    <source>
        <dbReference type="ARBA" id="ARBA00022692"/>
    </source>
</evidence>
<keyword evidence="5 11" id="KW-0812">Transmembrane</keyword>
<evidence type="ECO:0000256" key="11">
    <source>
        <dbReference type="PROSITE-ProRule" id="PRU01360"/>
    </source>
</evidence>
<evidence type="ECO:0000256" key="7">
    <source>
        <dbReference type="ARBA" id="ARBA00023065"/>
    </source>
</evidence>
<keyword evidence="6" id="KW-0408">Iron</keyword>
<keyword evidence="16" id="KW-0675">Receptor</keyword>
<organism evidence="16 17">
    <name type="scientific">Sphingobium subterraneum</name>
    <dbReference type="NCBI Taxonomy" id="627688"/>
    <lineage>
        <taxon>Bacteria</taxon>
        <taxon>Pseudomonadati</taxon>
        <taxon>Pseudomonadota</taxon>
        <taxon>Alphaproteobacteria</taxon>
        <taxon>Sphingomonadales</taxon>
        <taxon>Sphingomonadaceae</taxon>
        <taxon>Sphingobium</taxon>
    </lineage>
</organism>
<evidence type="ECO:0000256" key="13">
    <source>
        <dbReference type="SAM" id="MobiDB-lite"/>
    </source>
</evidence>
<dbReference type="PANTHER" id="PTHR32552:SF81">
    <property type="entry name" value="TONB-DEPENDENT OUTER MEMBRANE RECEPTOR"/>
    <property type="match status" value="1"/>
</dbReference>
<keyword evidence="2 11" id="KW-0813">Transport</keyword>
<evidence type="ECO:0000256" key="10">
    <source>
        <dbReference type="ARBA" id="ARBA00023237"/>
    </source>
</evidence>
<keyword evidence="7" id="KW-0406">Ion transport</keyword>
<accession>A0A841IWE4</accession>
<protein>
    <submittedName>
        <fullName evidence="16">Outer membrane receptor protein involved in Fe transport</fullName>
    </submittedName>
</protein>
<evidence type="ECO:0000313" key="16">
    <source>
        <dbReference type="EMBL" id="MBB6122957.1"/>
    </source>
</evidence>
<comment type="caution">
    <text evidence="16">The sequence shown here is derived from an EMBL/GenBank/DDBJ whole genome shotgun (WGS) entry which is preliminary data.</text>
</comment>
<dbReference type="GO" id="GO:0006826">
    <property type="term" value="P:iron ion transport"/>
    <property type="evidence" value="ECO:0007669"/>
    <property type="project" value="UniProtKB-KW"/>
</dbReference>
<evidence type="ECO:0000256" key="9">
    <source>
        <dbReference type="ARBA" id="ARBA00023136"/>
    </source>
</evidence>
<dbReference type="InterPro" id="IPR036942">
    <property type="entry name" value="Beta-barrel_TonB_sf"/>
</dbReference>
<evidence type="ECO:0000256" key="8">
    <source>
        <dbReference type="ARBA" id="ARBA00023077"/>
    </source>
</evidence>
<dbReference type="InterPro" id="IPR012910">
    <property type="entry name" value="Plug_dom"/>
</dbReference>
<keyword evidence="17" id="KW-1185">Reference proteome</keyword>
<name>A0A841IWE4_9SPHN</name>
<dbReference type="InterPro" id="IPR000531">
    <property type="entry name" value="Beta-barrel_TonB"/>
</dbReference>
<dbReference type="Pfam" id="PF00593">
    <property type="entry name" value="TonB_dep_Rec_b-barrel"/>
    <property type="match status" value="1"/>
</dbReference>
<dbReference type="PROSITE" id="PS52016">
    <property type="entry name" value="TONB_DEPENDENT_REC_3"/>
    <property type="match status" value="1"/>
</dbReference>
<evidence type="ECO:0000256" key="2">
    <source>
        <dbReference type="ARBA" id="ARBA00022448"/>
    </source>
</evidence>
<evidence type="ECO:0000259" key="14">
    <source>
        <dbReference type="Pfam" id="PF00593"/>
    </source>
</evidence>
<comment type="subcellular location">
    <subcellularLocation>
        <location evidence="1 11">Cell outer membrane</location>
        <topology evidence="1 11">Multi-pass membrane protein</topology>
    </subcellularLocation>
</comment>
<evidence type="ECO:0000256" key="1">
    <source>
        <dbReference type="ARBA" id="ARBA00004571"/>
    </source>
</evidence>
<dbReference type="Gene3D" id="2.40.170.20">
    <property type="entry name" value="TonB-dependent receptor, beta-barrel domain"/>
    <property type="match status" value="1"/>
</dbReference>
<dbReference type="PANTHER" id="PTHR32552">
    <property type="entry name" value="FERRICHROME IRON RECEPTOR-RELATED"/>
    <property type="match status" value="1"/>
</dbReference>
<feature type="domain" description="TonB-dependent receptor plug" evidence="15">
    <location>
        <begin position="44"/>
        <end position="151"/>
    </location>
</feature>
<dbReference type="InterPro" id="IPR039426">
    <property type="entry name" value="TonB-dep_rcpt-like"/>
</dbReference>